<evidence type="ECO:0000313" key="1">
    <source>
        <dbReference type="EMBL" id="CAM9369633.1"/>
    </source>
</evidence>
<dbReference type="EMBL" id="OX596085">
    <property type="protein sequence ID" value="CAM9369633.1"/>
    <property type="molecule type" value="Genomic_DNA"/>
</dbReference>
<evidence type="ECO:0000313" key="2">
    <source>
        <dbReference type="Proteomes" id="UP001162501"/>
    </source>
</evidence>
<sequence length="159" mass="16430">MYFSHLEAGQPGQGPGSQAVSWGSPLLGLKAAPFLLCSHMTDRGLLKTLLLSVPQGLRAEGPWLPLGGRAPSQPRVHGVRGAAKGGRHGVAGPGGPGQDATPPWSPLRQPPRTWQGALKAGHVDCSLGRSAPYAAGSQVVYLTLIQVYTKPSSLGSDSP</sequence>
<dbReference type="Proteomes" id="UP001162501">
    <property type="component" value="Chromosome 1"/>
</dbReference>
<proteinExistence type="predicted"/>
<gene>
    <name evidence="1" type="ORF">MRATA1EN22A_LOCUS1603</name>
</gene>
<name>A0AC59Y4B1_RANTA</name>
<accession>A0AC59Y4B1</accession>
<reference evidence="1" key="2">
    <citation type="submission" date="2025-03" db="EMBL/GenBank/DDBJ databases">
        <authorList>
            <consortium name="ELIXIR-Norway"/>
            <consortium name="Elixir Norway"/>
        </authorList>
    </citation>
    <scope>NUCLEOTIDE SEQUENCE</scope>
</reference>
<reference evidence="1" key="1">
    <citation type="submission" date="2023-05" db="EMBL/GenBank/DDBJ databases">
        <authorList>
            <consortium name="ELIXIR-Norway"/>
        </authorList>
    </citation>
    <scope>NUCLEOTIDE SEQUENCE</scope>
</reference>
<organism evidence="1 2">
    <name type="scientific">Rangifer tarandus platyrhynchus</name>
    <name type="common">Svalbard reindeer</name>
    <dbReference type="NCBI Taxonomy" id="3082113"/>
    <lineage>
        <taxon>Eukaryota</taxon>
        <taxon>Metazoa</taxon>
        <taxon>Chordata</taxon>
        <taxon>Craniata</taxon>
        <taxon>Vertebrata</taxon>
        <taxon>Euteleostomi</taxon>
        <taxon>Mammalia</taxon>
        <taxon>Eutheria</taxon>
        <taxon>Laurasiatheria</taxon>
        <taxon>Artiodactyla</taxon>
        <taxon>Ruminantia</taxon>
        <taxon>Pecora</taxon>
        <taxon>Cervidae</taxon>
        <taxon>Odocoileinae</taxon>
        <taxon>Rangifer</taxon>
    </lineage>
</organism>
<protein>
    <submittedName>
        <fullName evidence="1">Uncharacterized protein</fullName>
    </submittedName>
</protein>